<evidence type="ECO:0000313" key="3">
    <source>
        <dbReference type="Proteomes" id="UP000233551"/>
    </source>
</evidence>
<evidence type="ECO:0000313" key="2">
    <source>
        <dbReference type="EMBL" id="PKI45284.1"/>
    </source>
</evidence>
<accession>A0A2I0IMP8</accession>
<comment type="caution">
    <text evidence="2">The sequence shown here is derived from an EMBL/GenBank/DDBJ whole genome shotgun (WGS) entry which is preliminary data.</text>
</comment>
<gene>
    <name evidence="2" type="ORF">CRG98_034327</name>
</gene>
<feature type="region of interest" description="Disordered" evidence="1">
    <location>
        <begin position="41"/>
        <end position="78"/>
    </location>
</feature>
<keyword evidence="3" id="KW-1185">Reference proteome</keyword>
<organism evidence="2 3">
    <name type="scientific">Punica granatum</name>
    <name type="common">Pomegranate</name>
    <dbReference type="NCBI Taxonomy" id="22663"/>
    <lineage>
        <taxon>Eukaryota</taxon>
        <taxon>Viridiplantae</taxon>
        <taxon>Streptophyta</taxon>
        <taxon>Embryophyta</taxon>
        <taxon>Tracheophyta</taxon>
        <taxon>Spermatophyta</taxon>
        <taxon>Magnoliopsida</taxon>
        <taxon>eudicotyledons</taxon>
        <taxon>Gunneridae</taxon>
        <taxon>Pentapetalae</taxon>
        <taxon>rosids</taxon>
        <taxon>malvids</taxon>
        <taxon>Myrtales</taxon>
        <taxon>Lythraceae</taxon>
        <taxon>Punica</taxon>
    </lineage>
</organism>
<proteinExistence type="predicted"/>
<sequence length="119" mass="13586">MRGEEEGLVMVNLLLLQVRKPEELEEMMVTVMKVLTPRESVSEGLQSLDKLQQRSKKKKKGDGDGVTSCSRGKGWHGEKRKGWCTLHLAQPKQKKQKMQGCDQQSMGLTWTFEIFMDCS</sequence>
<name>A0A2I0IMP8_PUNGR</name>
<reference evidence="2 3" key="1">
    <citation type="submission" date="2017-11" db="EMBL/GenBank/DDBJ databases">
        <title>De-novo sequencing of pomegranate (Punica granatum L.) genome.</title>
        <authorList>
            <person name="Akparov Z."/>
            <person name="Amiraslanov A."/>
            <person name="Hajiyeva S."/>
            <person name="Abbasov M."/>
            <person name="Kaur K."/>
            <person name="Hamwieh A."/>
            <person name="Solovyev V."/>
            <person name="Salamov A."/>
            <person name="Braich B."/>
            <person name="Kosarev P."/>
            <person name="Mahmoud A."/>
            <person name="Hajiyev E."/>
            <person name="Babayeva S."/>
            <person name="Izzatullayeva V."/>
            <person name="Mammadov A."/>
            <person name="Mammadov A."/>
            <person name="Sharifova S."/>
            <person name="Ojaghi J."/>
            <person name="Eynullazada K."/>
            <person name="Bayramov B."/>
            <person name="Abdulazimova A."/>
            <person name="Shahmuradov I."/>
        </authorList>
    </citation>
    <scope>NUCLEOTIDE SEQUENCE [LARGE SCALE GENOMIC DNA]</scope>
    <source>
        <strain evidence="3">cv. AG2017</strain>
        <tissue evidence="2">Leaf</tissue>
    </source>
</reference>
<dbReference type="AlphaFoldDB" id="A0A2I0IMP8"/>
<protein>
    <submittedName>
        <fullName evidence="2">Uncharacterized protein</fullName>
    </submittedName>
</protein>
<dbReference type="Proteomes" id="UP000233551">
    <property type="component" value="Unassembled WGS sequence"/>
</dbReference>
<evidence type="ECO:0000256" key="1">
    <source>
        <dbReference type="SAM" id="MobiDB-lite"/>
    </source>
</evidence>
<dbReference type="EMBL" id="PGOL01002743">
    <property type="protein sequence ID" value="PKI45284.1"/>
    <property type="molecule type" value="Genomic_DNA"/>
</dbReference>